<proteinExistence type="predicted"/>
<evidence type="ECO:0000313" key="2">
    <source>
        <dbReference type="EMBL" id="RLV75593.1"/>
    </source>
</evidence>
<sequence>MEPAPGLTRGATLADRRPFVANKPAPPHPPIEVATRLDLDRLLECFVAGIRAAGTAPGWRTRPMEKEVCGD</sequence>
<dbReference type="KEGG" id="src:M271_03290"/>
<dbReference type="EMBL" id="QYCY01000002">
    <property type="protein sequence ID" value="RLV75593.1"/>
    <property type="molecule type" value="Genomic_DNA"/>
</dbReference>
<evidence type="ECO:0000256" key="1">
    <source>
        <dbReference type="SAM" id="MobiDB-lite"/>
    </source>
</evidence>
<dbReference type="STRING" id="1343740.M271_03290"/>
<comment type="caution">
    <text evidence="2">The sequence shown here is derived from an EMBL/GenBank/DDBJ whole genome shotgun (WGS) entry which is preliminary data.</text>
</comment>
<gene>
    <name evidence="2" type="ORF">D3C57_140245</name>
</gene>
<dbReference type="Proteomes" id="UP000281594">
    <property type="component" value="Unassembled WGS sequence"/>
</dbReference>
<organism evidence="2 3">
    <name type="scientific">Streptomyces rapamycinicus (strain ATCC 29253 / DSM 41530 / NRRL 5491 / AYB-994)</name>
    <name type="common">Streptomyces hygroscopicus (strain ATCC 29253)</name>
    <dbReference type="NCBI Taxonomy" id="1343740"/>
    <lineage>
        <taxon>Bacteria</taxon>
        <taxon>Bacillati</taxon>
        <taxon>Actinomycetota</taxon>
        <taxon>Actinomycetes</taxon>
        <taxon>Kitasatosporales</taxon>
        <taxon>Streptomycetaceae</taxon>
        <taxon>Streptomyces</taxon>
        <taxon>Streptomyces violaceusniger group</taxon>
    </lineage>
</organism>
<dbReference type="HOGENOM" id="CLU_2738404_0_0_11"/>
<protein>
    <submittedName>
        <fullName evidence="2">Uncharacterized protein</fullName>
    </submittedName>
</protein>
<name>A0A0A0N8B4_STRRN</name>
<accession>A0A0A0N8B4</accession>
<feature type="region of interest" description="Disordered" evidence="1">
    <location>
        <begin position="1"/>
        <end position="32"/>
    </location>
</feature>
<dbReference type="AlphaFoldDB" id="A0A0A0N8B4"/>
<dbReference type="RefSeq" id="WP_020865690.1">
    <property type="nucleotide sequence ID" value="NC_022785.1"/>
</dbReference>
<reference evidence="2 3" key="1">
    <citation type="journal article" date="2018" name="J. Biol. Chem.">
        <title>Discovery of the actinoplanic acid pathway in Streptomyces rapamycinicus reveals a genetically conserved synergism with rapamycin.</title>
        <authorList>
            <person name="Mrak P."/>
            <person name="Krastel P."/>
            <person name="Pivk Lukancic P."/>
            <person name="Tao J."/>
            <person name="Pistorius D."/>
            <person name="Moore C.M."/>
        </authorList>
    </citation>
    <scope>NUCLEOTIDE SEQUENCE [LARGE SCALE GENOMIC DNA]</scope>
    <source>
        <strain evidence="2 3">NRRL 5491</strain>
    </source>
</reference>
<evidence type="ECO:0000313" key="3">
    <source>
        <dbReference type="Proteomes" id="UP000281594"/>
    </source>
</evidence>